<dbReference type="InterPro" id="IPR012133">
    <property type="entry name" value="Alpha-hydoxy_acid_DH_FMN"/>
</dbReference>
<evidence type="ECO:0000256" key="19">
    <source>
        <dbReference type="PIRSR" id="PIRSR000138-2"/>
    </source>
</evidence>
<keyword evidence="10" id="KW-0408">Iron</keyword>
<dbReference type="Gene3D" id="3.20.20.70">
    <property type="entry name" value="Aldolase class I"/>
    <property type="match status" value="1"/>
</dbReference>
<dbReference type="GO" id="GO:0004460">
    <property type="term" value="F:L-lactate dehydrogenase (cytochrome) activity"/>
    <property type="evidence" value="ECO:0007669"/>
    <property type="project" value="UniProtKB-EC"/>
</dbReference>
<feature type="active site" description="Proton acceptor" evidence="18">
    <location>
        <position position="262"/>
    </location>
</feature>
<comment type="cofactor">
    <cofactor evidence="2">
        <name>heme b</name>
        <dbReference type="ChEBI" id="CHEBI:60344"/>
    </cofactor>
</comment>
<feature type="binding site" evidence="19">
    <location>
        <position position="262"/>
    </location>
    <ligand>
        <name>glyoxylate</name>
        <dbReference type="ChEBI" id="CHEBI:36655"/>
    </ligand>
</feature>
<keyword evidence="8" id="KW-0479">Metal-binding</keyword>
<evidence type="ECO:0000256" key="1">
    <source>
        <dbReference type="ARBA" id="ARBA00001917"/>
    </source>
</evidence>
<evidence type="ECO:0000259" key="20">
    <source>
        <dbReference type="PROSITE" id="PS51349"/>
    </source>
</evidence>
<comment type="catalytic activity">
    <reaction evidence="13">
        <text>(S)-lactate + 2 Fe(III)-[cytochrome c] = 2 Fe(II)-[cytochrome c] + pyruvate + 2 H(+)</text>
        <dbReference type="Rhea" id="RHEA:19909"/>
        <dbReference type="Rhea" id="RHEA-COMP:10350"/>
        <dbReference type="Rhea" id="RHEA-COMP:14399"/>
        <dbReference type="ChEBI" id="CHEBI:15361"/>
        <dbReference type="ChEBI" id="CHEBI:15378"/>
        <dbReference type="ChEBI" id="CHEBI:16651"/>
        <dbReference type="ChEBI" id="CHEBI:29033"/>
        <dbReference type="ChEBI" id="CHEBI:29034"/>
        <dbReference type="EC" id="1.1.2.3"/>
    </reaction>
    <physiologicalReaction direction="left-to-right" evidence="13">
        <dbReference type="Rhea" id="RHEA:19910"/>
    </physiologicalReaction>
</comment>
<dbReference type="SUPFAM" id="SSF51395">
    <property type="entry name" value="FMN-linked oxidoreductases"/>
    <property type="match status" value="1"/>
</dbReference>
<comment type="subunit">
    <text evidence="4">Homotetramer.</text>
</comment>
<name>A0A1L9T474_9EURO</name>
<feature type="binding site" evidence="19">
    <location>
        <position position="168"/>
    </location>
    <ligand>
        <name>FMN</name>
        <dbReference type="ChEBI" id="CHEBI:58210"/>
    </ligand>
</feature>
<feature type="binding site" evidence="19">
    <location>
        <position position="265"/>
    </location>
    <ligand>
        <name>glyoxylate</name>
        <dbReference type="ChEBI" id="CHEBI:36655"/>
    </ligand>
</feature>
<evidence type="ECO:0000256" key="4">
    <source>
        <dbReference type="ARBA" id="ARBA00011881"/>
    </source>
</evidence>
<protein>
    <recommendedName>
        <fullName evidence="17">L-lactate dehydrogenase (cytochrome)</fullName>
        <ecNumber evidence="16">1.1.2.3</ecNumber>
    </recommendedName>
</protein>
<evidence type="ECO:0000313" key="22">
    <source>
        <dbReference type="Proteomes" id="UP000184356"/>
    </source>
</evidence>
<feature type="binding site" evidence="19">
    <location>
        <position position="141"/>
    </location>
    <ligand>
        <name>glyoxylate</name>
        <dbReference type="ChEBI" id="CHEBI:36655"/>
    </ligand>
</feature>
<evidence type="ECO:0000256" key="11">
    <source>
        <dbReference type="ARBA" id="ARBA00023128"/>
    </source>
</evidence>
<evidence type="ECO:0000256" key="13">
    <source>
        <dbReference type="ARBA" id="ARBA00052399"/>
    </source>
</evidence>
<keyword evidence="6 19" id="KW-0285">Flavoprotein</keyword>
<dbReference type="STRING" id="1036612.A0A1L9T474"/>
<dbReference type="GO" id="GO:0010181">
    <property type="term" value="F:FMN binding"/>
    <property type="evidence" value="ECO:0007669"/>
    <property type="project" value="InterPro"/>
</dbReference>
<accession>A0A1L9T474</accession>
<dbReference type="InterPro" id="IPR013785">
    <property type="entry name" value="Aldolase_TIM"/>
</dbReference>
<proteinExistence type="inferred from homology"/>
<evidence type="ECO:0000256" key="9">
    <source>
        <dbReference type="ARBA" id="ARBA00023002"/>
    </source>
</evidence>
<feature type="binding site" evidence="19">
    <location>
        <position position="117"/>
    </location>
    <ligand>
        <name>FMN</name>
        <dbReference type="ChEBI" id="CHEBI:58210"/>
    </ligand>
</feature>
<dbReference type="GO" id="GO:0046872">
    <property type="term" value="F:metal ion binding"/>
    <property type="evidence" value="ECO:0007669"/>
    <property type="project" value="UniProtKB-KW"/>
</dbReference>
<dbReference type="InterPro" id="IPR000262">
    <property type="entry name" value="FMN-dep_DH"/>
</dbReference>
<feature type="binding site" evidence="19">
    <location>
        <position position="177"/>
    </location>
    <ligand>
        <name>glyoxylate</name>
        <dbReference type="ChEBI" id="CHEBI:36655"/>
    </ligand>
</feature>
<evidence type="ECO:0000256" key="5">
    <source>
        <dbReference type="ARBA" id="ARBA00022617"/>
    </source>
</evidence>
<feature type="binding site" evidence="19">
    <location>
        <begin position="319"/>
        <end position="320"/>
    </location>
    <ligand>
        <name>FMN</name>
        <dbReference type="ChEBI" id="CHEBI:58210"/>
    </ligand>
</feature>
<dbReference type="Proteomes" id="UP000184356">
    <property type="component" value="Unassembled WGS sequence"/>
</dbReference>
<comment type="subcellular location">
    <subcellularLocation>
        <location evidence="3">Mitochondrion intermembrane space</location>
    </subcellularLocation>
</comment>
<dbReference type="GO" id="GO:0005758">
    <property type="term" value="C:mitochondrial intermembrane space"/>
    <property type="evidence" value="ECO:0007669"/>
    <property type="project" value="UniProtKB-SubCell"/>
</dbReference>
<keyword evidence="5" id="KW-0349">Heme</keyword>
<dbReference type="RefSeq" id="XP_040698015.1">
    <property type="nucleotide sequence ID" value="XM_040845362.1"/>
</dbReference>
<dbReference type="PANTHER" id="PTHR10578">
    <property type="entry name" value="S -2-HYDROXY-ACID OXIDASE-RELATED"/>
    <property type="match status" value="1"/>
</dbReference>
<keyword evidence="7 19" id="KW-0288">FMN</keyword>
<evidence type="ECO:0000256" key="3">
    <source>
        <dbReference type="ARBA" id="ARBA00004569"/>
    </source>
</evidence>
<evidence type="ECO:0000256" key="17">
    <source>
        <dbReference type="ARBA" id="ARBA00068515"/>
    </source>
</evidence>
<dbReference type="EC" id="1.1.2.3" evidence="16"/>
<keyword evidence="9" id="KW-0560">Oxidoreductase</keyword>
<dbReference type="PANTHER" id="PTHR10578:SF104">
    <property type="entry name" value="CYTOCHROME B2, MITOCHONDRIAL-RELATED"/>
    <property type="match status" value="1"/>
</dbReference>
<evidence type="ECO:0000256" key="14">
    <source>
        <dbReference type="ARBA" id="ARBA00061137"/>
    </source>
</evidence>
<evidence type="ECO:0000256" key="7">
    <source>
        <dbReference type="ARBA" id="ARBA00022643"/>
    </source>
</evidence>
<feature type="binding site" evidence="19">
    <location>
        <position position="260"/>
    </location>
    <ligand>
        <name>glyoxylate</name>
        <dbReference type="ChEBI" id="CHEBI:36655"/>
    </ligand>
</feature>
<keyword evidence="11" id="KW-0496">Mitochondrion</keyword>
<evidence type="ECO:0000256" key="10">
    <source>
        <dbReference type="ARBA" id="ARBA00023004"/>
    </source>
</evidence>
<comment type="similarity">
    <text evidence="15">In the N-terminal section; belongs to the cytochrome b5 family.</text>
</comment>
<sequence length="397" mass="43353">MNTNSTVKPPLREIISINDFAAVASKTTGSKTWAFYSSAAADEITRDANKSFLERIWFRPRVFRNVRSIDLTTRLLGVHSRLPFFISPAGLAKMINPEGEIGIAKACQAKGIIQVVSNNASFSLQDIVAAAPNVSLGFQLYFNPDKDIFAKLLDECSRTPQVRALFLTLDAAYPGKRERDERIPLDEDMSAPMTGVKGKNDSEGGGTARLLGSYINPGFDWSDLAWIRRNTHLPIILKGMMTAPDAILAMKAGVDGIMISNHGGRNLDASPPTILVLLELNKQCPEIFQVMQVYIDGSFTRGTDVLKALALGASAVGLGRSVLFAANYGQKGVEHLITILEKELLGAMGNTGLTRLDAITCELVNTRDIDHLVPDLEKDEVKGRPMARSGRYLHPKL</sequence>
<dbReference type="FunFam" id="3.20.20.70:FF:000062">
    <property type="entry name" value="Cytochrome b2, mitochondrial, putative"/>
    <property type="match status" value="1"/>
</dbReference>
<comment type="similarity">
    <text evidence="14">In the C-terminal section; belongs to the FMN-dependent alpha-hydroxy acid dehydrogenase family.</text>
</comment>
<comment type="cofactor">
    <cofactor evidence="1">
        <name>FMN</name>
        <dbReference type="ChEBI" id="CHEBI:58210"/>
    </cofactor>
</comment>
<feature type="binding site" evidence="19">
    <location>
        <begin position="88"/>
        <end position="90"/>
    </location>
    <ligand>
        <name>FMN</name>
        <dbReference type="ChEBI" id="CHEBI:58210"/>
    </ligand>
</feature>
<comment type="similarity">
    <text evidence="12">Belongs to the FMN-dependent alpha-hydroxy acid dehydrogenase family.</text>
</comment>
<keyword evidence="22" id="KW-1185">Reference proteome</keyword>
<evidence type="ECO:0000256" key="15">
    <source>
        <dbReference type="ARBA" id="ARBA00061589"/>
    </source>
</evidence>
<feature type="binding site" evidence="19">
    <location>
        <position position="139"/>
    </location>
    <ligand>
        <name>FMN</name>
        <dbReference type="ChEBI" id="CHEBI:58210"/>
    </ligand>
</feature>
<evidence type="ECO:0000256" key="8">
    <source>
        <dbReference type="ARBA" id="ARBA00022723"/>
    </source>
</evidence>
<reference evidence="22" key="1">
    <citation type="journal article" date="2017" name="Genome Biol.">
        <title>Comparative genomics reveals high biological diversity and specific adaptations in the industrially and medically important fungal genus Aspergillus.</title>
        <authorList>
            <person name="de Vries R.P."/>
            <person name="Riley R."/>
            <person name="Wiebenga A."/>
            <person name="Aguilar-Osorio G."/>
            <person name="Amillis S."/>
            <person name="Uchima C.A."/>
            <person name="Anderluh G."/>
            <person name="Asadollahi M."/>
            <person name="Askin M."/>
            <person name="Barry K."/>
            <person name="Battaglia E."/>
            <person name="Bayram O."/>
            <person name="Benocci T."/>
            <person name="Braus-Stromeyer S.A."/>
            <person name="Caldana C."/>
            <person name="Canovas D."/>
            <person name="Cerqueira G.C."/>
            <person name="Chen F."/>
            <person name="Chen W."/>
            <person name="Choi C."/>
            <person name="Clum A."/>
            <person name="Dos Santos R.A."/>
            <person name="Damasio A.R."/>
            <person name="Diallinas G."/>
            <person name="Emri T."/>
            <person name="Fekete E."/>
            <person name="Flipphi M."/>
            <person name="Freyberg S."/>
            <person name="Gallo A."/>
            <person name="Gournas C."/>
            <person name="Habgood R."/>
            <person name="Hainaut M."/>
            <person name="Harispe M.L."/>
            <person name="Henrissat B."/>
            <person name="Hilden K.S."/>
            <person name="Hope R."/>
            <person name="Hossain A."/>
            <person name="Karabika E."/>
            <person name="Karaffa L."/>
            <person name="Karanyi Z."/>
            <person name="Krasevec N."/>
            <person name="Kuo A."/>
            <person name="Kusch H."/>
            <person name="LaButti K."/>
            <person name="Lagendijk E.L."/>
            <person name="Lapidus A."/>
            <person name="Levasseur A."/>
            <person name="Lindquist E."/>
            <person name="Lipzen A."/>
            <person name="Logrieco A.F."/>
            <person name="MacCabe A."/>
            <person name="Maekelae M.R."/>
            <person name="Malavazi I."/>
            <person name="Melin P."/>
            <person name="Meyer V."/>
            <person name="Mielnichuk N."/>
            <person name="Miskei M."/>
            <person name="Molnar A.P."/>
            <person name="Mule G."/>
            <person name="Ngan C.Y."/>
            <person name="Orejas M."/>
            <person name="Orosz E."/>
            <person name="Ouedraogo J.P."/>
            <person name="Overkamp K.M."/>
            <person name="Park H.-S."/>
            <person name="Perrone G."/>
            <person name="Piumi F."/>
            <person name="Punt P.J."/>
            <person name="Ram A.F."/>
            <person name="Ramon A."/>
            <person name="Rauscher S."/>
            <person name="Record E."/>
            <person name="Riano-Pachon D.M."/>
            <person name="Robert V."/>
            <person name="Roehrig J."/>
            <person name="Ruller R."/>
            <person name="Salamov A."/>
            <person name="Salih N.S."/>
            <person name="Samson R.A."/>
            <person name="Sandor E."/>
            <person name="Sanguinetti M."/>
            <person name="Schuetze T."/>
            <person name="Sepcic K."/>
            <person name="Shelest E."/>
            <person name="Sherlock G."/>
            <person name="Sophianopoulou V."/>
            <person name="Squina F.M."/>
            <person name="Sun H."/>
            <person name="Susca A."/>
            <person name="Todd R.B."/>
            <person name="Tsang A."/>
            <person name="Unkles S.E."/>
            <person name="van de Wiele N."/>
            <person name="van Rossen-Uffink D."/>
            <person name="Oliveira J.V."/>
            <person name="Vesth T.C."/>
            <person name="Visser J."/>
            <person name="Yu J.-H."/>
            <person name="Zhou M."/>
            <person name="Andersen M.R."/>
            <person name="Archer D.B."/>
            <person name="Baker S.E."/>
            <person name="Benoit I."/>
            <person name="Brakhage A.A."/>
            <person name="Braus G.H."/>
            <person name="Fischer R."/>
            <person name="Frisvad J.C."/>
            <person name="Goldman G.H."/>
            <person name="Houbraken J."/>
            <person name="Oakley B."/>
            <person name="Pocsi I."/>
            <person name="Scazzocchio C."/>
            <person name="Seiboth B."/>
            <person name="vanKuyk P.A."/>
            <person name="Wortman J."/>
            <person name="Dyer P.S."/>
            <person name="Grigoriev I.V."/>
        </authorList>
    </citation>
    <scope>NUCLEOTIDE SEQUENCE [LARGE SCALE GENOMIC DNA]</scope>
    <source>
        <strain evidence="22">CBS 593.65</strain>
    </source>
</reference>
<dbReference type="Pfam" id="PF01070">
    <property type="entry name" value="FMN_dh"/>
    <property type="match status" value="1"/>
</dbReference>
<evidence type="ECO:0000256" key="2">
    <source>
        <dbReference type="ARBA" id="ARBA00001970"/>
    </source>
</evidence>
<evidence type="ECO:0000313" key="21">
    <source>
        <dbReference type="EMBL" id="OJJ54209.1"/>
    </source>
</evidence>
<evidence type="ECO:0000256" key="18">
    <source>
        <dbReference type="PIRSR" id="PIRSR000138-1"/>
    </source>
</evidence>
<evidence type="ECO:0000256" key="16">
    <source>
        <dbReference type="ARBA" id="ARBA00066458"/>
    </source>
</evidence>
<evidence type="ECO:0000256" key="6">
    <source>
        <dbReference type="ARBA" id="ARBA00022630"/>
    </source>
</evidence>
<gene>
    <name evidence="21" type="ORF">ASPSYDRAFT_35724</name>
</gene>
<dbReference type="PROSITE" id="PS51349">
    <property type="entry name" value="FMN_HYDROXY_ACID_DH_2"/>
    <property type="match status" value="1"/>
</dbReference>
<evidence type="ECO:0000256" key="12">
    <source>
        <dbReference type="ARBA" id="ARBA00024042"/>
    </source>
</evidence>
<dbReference type="VEuPathDB" id="FungiDB:ASPSYDRAFT_35724"/>
<dbReference type="PIRSF" id="PIRSF000138">
    <property type="entry name" value="Al-hdrx_acd_dh"/>
    <property type="match status" value="1"/>
</dbReference>
<dbReference type="OrthoDB" id="1925334at2759"/>
<feature type="domain" description="FMN hydroxy acid dehydrogenase" evidence="20">
    <location>
        <begin position="9"/>
        <end position="369"/>
    </location>
</feature>
<organism evidence="21 22">
    <name type="scientific">Aspergillus sydowii CBS 593.65</name>
    <dbReference type="NCBI Taxonomy" id="1036612"/>
    <lineage>
        <taxon>Eukaryota</taxon>
        <taxon>Fungi</taxon>
        <taxon>Dikarya</taxon>
        <taxon>Ascomycota</taxon>
        <taxon>Pezizomycotina</taxon>
        <taxon>Eurotiomycetes</taxon>
        <taxon>Eurotiomycetidae</taxon>
        <taxon>Eurotiales</taxon>
        <taxon>Aspergillaceae</taxon>
        <taxon>Aspergillus</taxon>
        <taxon>Aspergillus subgen. Nidulantes</taxon>
    </lineage>
</organism>
<dbReference type="GeneID" id="63761435"/>
<dbReference type="AlphaFoldDB" id="A0A1L9T474"/>
<dbReference type="InterPro" id="IPR037396">
    <property type="entry name" value="FMN_HAD"/>
</dbReference>
<dbReference type="EMBL" id="KV878595">
    <property type="protein sequence ID" value="OJJ54209.1"/>
    <property type="molecule type" value="Genomic_DNA"/>
</dbReference>
<feature type="binding site" evidence="19">
    <location>
        <position position="238"/>
    </location>
    <ligand>
        <name>FMN</name>
        <dbReference type="ChEBI" id="CHEBI:58210"/>
    </ligand>
</feature>